<dbReference type="InterPro" id="IPR054252">
    <property type="entry name" value="Pam3_gp18"/>
</dbReference>
<dbReference type="RefSeq" id="WP_003628974.1">
    <property type="nucleotide sequence ID" value="NZ_BSCN01000074.1"/>
</dbReference>
<sequence length="106" mass="11486">MSSTDTTLVQVPISAVPAQMFKITLAEQTLQIALRQRSTGLYADIWCAGARVLSGVLCQDRTWLARTAATGLPGDLAFMDTQGTQDPQSTGLGTRYVLLWRTGWPA</sequence>
<protein>
    <recommendedName>
        <fullName evidence="1">Cyanophage baseplate Pam3 plug gp18 domain-containing protein</fullName>
    </recommendedName>
</protein>
<evidence type="ECO:0000313" key="3">
    <source>
        <dbReference type="Proteomes" id="UP000093796"/>
    </source>
</evidence>
<feature type="domain" description="Cyanophage baseplate Pam3 plug gp18" evidence="1">
    <location>
        <begin position="10"/>
        <end position="102"/>
    </location>
</feature>
<reference evidence="2 3" key="1">
    <citation type="submission" date="2016-05" db="EMBL/GenBank/DDBJ databases">
        <title>Genome sequencing of Acetobacter pasteurianus strain SRCM100623.</title>
        <authorList>
            <person name="Song Y.R."/>
        </authorList>
    </citation>
    <scope>NUCLEOTIDE SEQUENCE [LARGE SCALE GENOMIC DNA]</scope>
    <source>
        <strain evidence="2 3">SRCM100623</strain>
    </source>
</reference>
<name>A0A1A0DCW1_ACEPA</name>
<dbReference type="eggNOG" id="ENOG5032Z50">
    <property type="taxonomic scope" value="Bacteria"/>
</dbReference>
<organism evidence="2 3">
    <name type="scientific">Acetobacter pasteurianus</name>
    <name type="common">Acetobacter turbidans</name>
    <dbReference type="NCBI Taxonomy" id="438"/>
    <lineage>
        <taxon>Bacteria</taxon>
        <taxon>Pseudomonadati</taxon>
        <taxon>Pseudomonadota</taxon>
        <taxon>Alphaproteobacteria</taxon>
        <taxon>Acetobacterales</taxon>
        <taxon>Acetobacteraceae</taxon>
        <taxon>Acetobacter</taxon>
    </lineage>
</organism>
<dbReference type="PATRIC" id="fig|438.15.peg.1167"/>
<gene>
    <name evidence="2" type="ORF">SRCM100623_01012</name>
</gene>
<proteinExistence type="predicted"/>
<accession>A0A1A0DCW1</accession>
<dbReference type="OrthoDB" id="6444802at2"/>
<dbReference type="Pfam" id="PF22479">
    <property type="entry name" value="Pam3_gp18"/>
    <property type="match status" value="1"/>
</dbReference>
<dbReference type="EMBL" id="LYUD01000099">
    <property type="protein sequence ID" value="OAZ72472.1"/>
    <property type="molecule type" value="Genomic_DNA"/>
</dbReference>
<dbReference type="Proteomes" id="UP000093796">
    <property type="component" value="Unassembled WGS sequence"/>
</dbReference>
<dbReference type="AlphaFoldDB" id="A0A1A0DCW1"/>
<evidence type="ECO:0000259" key="1">
    <source>
        <dbReference type="Pfam" id="PF22479"/>
    </source>
</evidence>
<dbReference type="OMA" id="GVLCLNC"/>
<evidence type="ECO:0000313" key="2">
    <source>
        <dbReference type="EMBL" id="OAZ72472.1"/>
    </source>
</evidence>
<comment type="caution">
    <text evidence="2">The sequence shown here is derived from an EMBL/GenBank/DDBJ whole genome shotgun (WGS) entry which is preliminary data.</text>
</comment>